<dbReference type="EMBL" id="BGZK01000362">
    <property type="protein sequence ID" value="GBP39257.1"/>
    <property type="molecule type" value="Genomic_DNA"/>
</dbReference>
<feature type="domain" description="CYRIA/CYRIB Rac1 binding" evidence="3">
    <location>
        <begin position="63"/>
        <end position="282"/>
    </location>
</feature>
<dbReference type="GO" id="GO:0005737">
    <property type="term" value="C:cytoplasm"/>
    <property type="evidence" value="ECO:0007669"/>
    <property type="project" value="UniProtKB-UniRule"/>
</dbReference>
<dbReference type="Pfam" id="PF05994">
    <property type="entry name" value="FragX_IP"/>
    <property type="match status" value="1"/>
</dbReference>
<evidence type="ECO:0000313" key="5">
    <source>
        <dbReference type="Proteomes" id="UP000299102"/>
    </source>
</evidence>
<sequence>MSVNEKVSLSDALSNVHVLDELTLPDEQPCIEAAPCSILYQANFDTNFEDRNGFVTGIAKYIEEATVHANLNELLEEGNAHAVMLYTWRCCSRAIPQPRSNEQPDRVHIYERTVEVLAPEVDKLLQFMYFQRKAIERFCGEVRRLCHAEKRRDFISEAYLLTLGKFVNMFAVLDELKNMKSSVKNDYSTYRRAAQFLKVMSDSQSLQESQNLSMFLATQNKIRDTVKDALEKISGKGKVGYEELLADVVNICVHMYETKMYLTPSEKHMLVKVMGFGLFLIDSEICNINRLDQKKKIRLDRIDRIFKNLEVVPLFGDMQIAPFNYIKRSKHYDPSKWPLSSSPNPPSPQADLMVHLPQIREEHQNYISELARYSNEVTTTFKEPVSDAENKAVTELCLRGLQLLSSWCSVLTELCSWKLLHPTDHHNNPRCPPDAEEYERATRYNYTSEEKFAMIEVIAMVKGLQVLVARMETVFSDAALRSIYAELQDFVQLILREPLRKAIKNKKDLIRSIIVSVRETCGDWARGCEPQQDPALKGKKDGEGSYTIKVPRRNVGPSTTQLYMVRTQLEALISDKSGGRRTLRKDLDATTLQQIESFHRQSFYWNYLLNLSDSLQKCCDLSQLWYREFYLEMTMGRKVSTCLVRHQHNEECKDLVTMEKRIQFPIEMSMPWILTDHILRSKEPGMMEYVLYPLDLYNDAAQYALTVFRKQFLYDEVEAEVNLCFDQFVYKLSEQVYAHYKQLASSMLLDKRYRVECAARGASTGPVAGRYASLLRQRHVALLGRHVDLCALVAQRINADMHRALDAAVAKFEAGDITGVVELEGLIAVNRLCHKLLSRYLSLDDFEAILKESDHGVLAPYGRITLHVFWELNYDFLPNYCYNAATARFVKCRDIQFAPGVQREKGQQYGHAMLWGSKQLSLAYSAQYAQYAGFVGPQHLHALVRLLGYQGVAVVLSELLGVARGLLHGTLAQFTRALMAAMPRVCKLPRYDYGSNGVLGYYHAQLTDIVQYPDARTELFHAFRELGNIILFCMLIEQALSQEEVTDLLHAAPFQNILPRPYTTEGEKPETKQKRLEVKYAALQIVPSVDKYGTAKQAQLAREGDLLTRERLCCGLSLFAVVLRRLRACLAAPQWPCPPAAPHHAPLYTQDTSEFHRPVRVSYWNFHSLDETKQLKVLLQVCILELFGEGLHWAGCTIIALLGQQRRFEALDFCYHILKVQRVDGKDELVKGIPLKRMVDRIRRFQVLNSQIFAVIARHLATDGEERERAGVEHVRCFPPPQATHHN</sequence>
<dbReference type="PANTHER" id="PTHR12195">
    <property type="entry name" value="CYTOPLASMIC FMR1-INTERACTING PROTEIN-RELATED"/>
    <property type="match status" value="1"/>
</dbReference>
<dbReference type="OrthoDB" id="10265867at2759"/>
<accession>A0A4C1VLR4</accession>
<organism evidence="4 5">
    <name type="scientific">Eumeta variegata</name>
    <name type="common">Bagworm moth</name>
    <name type="synonym">Eumeta japonica</name>
    <dbReference type="NCBI Taxonomy" id="151549"/>
    <lineage>
        <taxon>Eukaryota</taxon>
        <taxon>Metazoa</taxon>
        <taxon>Ecdysozoa</taxon>
        <taxon>Arthropoda</taxon>
        <taxon>Hexapoda</taxon>
        <taxon>Insecta</taxon>
        <taxon>Pterygota</taxon>
        <taxon>Neoptera</taxon>
        <taxon>Endopterygota</taxon>
        <taxon>Lepidoptera</taxon>
        <taxon>Glossata</taxon>
        <taxon>Ditrysia</taxon>
        <taxon>Tineoidea</taxon>
        <taxon>Psychidae</taxon>
        <taxon>Oiketicinae</taxon>
        <taxon>Eumeta</taxon>
    </lineage>
</organism>
<dbReference type="Proteomes" id="UP000299102">
    <property type="component" value="Unassembled WGS sequence"/>
</dbReference>
<evidence type="ECO:0000256" key="1">
    <source>
        <dbReference type="ARBA" id="ARBA00025790"/>
    </source>
</evidence>
<dbReference type="GO" id="GO:0031267">
    <property type="term" value="F:small GTPase binding"/>
    <property type="evidence" value="ECO:0007669"/>
    <property type="project" value="InterPro"/>
</dbReference>
<name>A0A4C1VLR4_EUMVA</name>
<reference evidence="4 5" key="1">
    <citation type="journal article" date="2019" name="Commun. Biol.">
        <title>The bagworm genome reveals a unique fibroin gene that provides high tensile strength.</title>
        <authorList>
            <person name="Kono N."/>
            <person name="Nakamura H."/>
            <person name="Ohtoshi R."/>
            <person name="Tomita M."/>
            <person name="Numata K."/>
            <person name="Arakawa K."/>
        </authorList>
    </citation>
    <scope>NUCLEOTIDE SEQUENCE [LARGE SCALE GENOMIC DNA]</scope>
</reference>
<protein>
    <recommendedName>
        <fullName evidence="2">Cytoplasmic FMR1-interacting protein</fullName>
    </recommendedName>
</protein>
<gene>
    <name evidence="4" type="primary">Sra-1</name>
    <name evidence="4" type="ORF">EVAR_22663_1</name>
</gene>
<evidence type="ECO:0000313" key="4">
    <source>
        <dbReference type="EMBL" id="GBP39257.1"/>
    </source>
</evidence>
<dbReference type="GO" id="GO:0030833">
    <property type="term" value="P:regulation of actin filament polymerization"/>
    <property type="evidence" value="ECO:0007669"/>
    <property type="project" value="InterPro"/>
</dbReference>
<dbReference type="PIRSF" id="PIRSF008153">
    <property type="entry name" value="FMR1_interacting"/>
    <property type="match status" value="1"/>
</dbReference>
<dbReference type="InterPro" id="IPR009828">
    <property type="entry name" value="CYRIA/CYRIB_Rac1-bd"/>
</dbReference>
<dbReference type="PRINTS" id="PR01698">
    <property type="entry name" value="CYTOFMRPINTP"/>
</dbReference>
<proteinExistence type="inferred from homology"/>
<dbReference type="InterPro" id="IPR008081">
    <property type="entry name" value="Cytoplasmic_FMR1-int"/>
</dbReference>
<comment type="similarity">
    <text evidence="1 2">Belongs to the CYFIP family.</text>
</comment>
<evidence type="ECO:0000259" key="3">
    <source>
        <dbReference type="Pfam" id="PF07159"/>
    </source>
</evidence>
<keyword evidence="2" id="KW-0963">Cytoplasm</keyword>
<dbReference type="Pfam" id="PF07159">
    <property type="entry name" value="CYRIA-B_Rac1-bd"/>
    <property type="match status" value="1"/>
</dbReference>
<keyword evidence="5" id="KW-1185">Reference proteome</keyword>
<evidence type="ECO:0000256" key="2">
    <source>
        <dbReference type="PIRNR" id="PIRNR008153"/>
    </source>
</evidence>
<dbReference type="STRING" id="151549.A0A4C1VLR4"/>
<comment type="caution">
    <text evidence="4">The sequence shown here is derived from an EMBL/GenBank/DDBJ whole genome shotgun (WGS) entry which is preliminary data.</text>
</comment>